<accession>A0ABT1E2T6</accession>
<evidence type="ECO:0000313" key="2">
    <source>
        <dbReference type="EMBL" id="MCO8277443.1"/>
    </source>
</evidence>
<feature type="region of interest" description="Disordered" evidence="1">
    <location>
        <begin position="49"/>
        <end position="76"/>
    </location>
</feature>
<proteinExistence type="predicted"/>
<evidence type="ECO:0000313" key="3">
    <source>
        <dbReference type="Proteomes" id="UP001523369"/>
    </source>
</evidence>
<dbReference type="Proteomes" id="UP001523369">
    <property type="component" value="Unassembled WGS sequence"/>
</dbReference>
<sequence length="76" mass="8279">MLIPTRELTADNLELIEFARAVVDENTDGEDGVHTMGAAVRGADRRIHGGINLTSPAGHAPNWSRSETREPRGRES</sequence>
<gene>
    <name evidence="2" type="ORF">M1L60_43380</name>
</gene>
<organism evidence="2 3">
    <name type="scientific">Paractinoplanes aksuensis</name>
    <dbReference type="NCBI Taxonomy" id="2939490"/>
    <lineage>
        <taxon>Bacteria</taxon>
        <taxon>Bacillati</taxon>
        <taxon>Actinomycetota</taxon>
        <taxon>Actinomycetes</taxon>
        <taxon>Micromonosporales</taxon>
        <taxon>Micromonosporaceae</taxon>
        <taxon>Paractinoplanes</taxon>
    </lineage>
</organism>
<evidence type="ECO:0008006" key="4">
    <source>
        <dbReference type="Google" id="ProtNLM"/>
    </source>
</evidence>
<protein>
    <recommendedName>
        <fullName evidence="4">Transposase</fullName>
    </recommendedName>
</protein>
<dbReference type="RefSeq" id="WP_253243455.1">
    <property type="nucleotide sequence ID" value="NZ_JAMYJR010000058.1"/>
</dbReference>
<evidence type="ECO:0000256" key="1">
    <source>
        <dbReference type="SAM" id="MobiDB-lite"/>
    </source>
</evidence>
<comment type="caution">
    <text evidence="2">The sequence shown here is derived from an EMBL/GenBank/DDBJ whole genome shotgun (WGS) entry which is preliminary data.</text>
</comment>
<name>A0ABT1E2T6_9ACTN</name>
<reference evidence="2 3" key="1">
    <citation type="submission" date="2022-06" db="EMBL/GenBank/DDBJ databases">
        <title>New Species of the Genus Actinoplanes, ActinopZanes ferrugineus.</title>
        <authorList>
            <person name="Ding P."/>
        </authorList>
    </citation>
    <scope>NUCLEOTIDE SEQUENCE [LARGE SCALE GENOMIC DNA]</scope>
    <source>
        <strain evidence="2 3">TRM88003</strain>
    </source>
</reference>
<feature type="compositionally biased region" description="Basic and acidic residues" evidence="1">
    <location>
        <begin position="66"/>
        <end position="76"/>
    </location>
</feature>
<keyword evidence="3" id="KW-1185">Reference proteome</keyword>
<dbReference type="EMBL" id="JAMYJR010000058">
    <property type="protein sequence ID" value="MCO8277443.1"/>
    <property type="molecule type" value="Genomic_DNA"/>
</dbReference>